<keyword evidence="2" id="KW-1185">Reference proteome</keyword>
<dbReference type="Pfam" id="PF12023">
    <property type="entry name" value="DUF3511"/>
    <property type="match status" value="1"/>
</dbReference>
<evidence type="ECO:0000313" key="1">
    <source>
        <dbReference type="EMBL" id="CAK9313811.1"/>
    </source>
</evidence>
<dbReference type="EMBL" id="OZ021745">
    <property type="protein sequence ID" value="CAK9313811.1"/>
    <property type="molecule type" value="Genomic_DNA"/>
</dbReference>
<sequence>MEKSKSFPKYSSSTSGEFGFQTRSNSYNFNGPTAKATGFSTSADPELQRKRRIASYNVFNMENKVKSSVKNSFKWIKTKFSDIRYGLRFMNYEDSLPKMCH</sequence>
<dbReference type="InterPro" id="IPR021899">
    <property type="entry name" value="DUF3511"/>
</dbReference>
<reference evidence="1 2" key="1">
    <citation type="submission" date="2024-03" db="EMBL/GenBank/DDBJ databases">
        <authorList>
            <person name="Gkanogiannis A."/>
            <person name="Becerra Lopez-Lavalle L."/>
        </authorList>
    </citation>
    <scope>NUCLEOTIDE SEQUENCE [LARGE SCALE GENOMIC DNA]</scope>
</reference>
<protein>
    <submittedName>
        <fullName evidence="1">Uncharacterized protein</fullName>
    </submittedName>
</protein>
<organism evidence="1 2">
    <name type="scientific">Citrullus colocynthis</name>
    <name type="common">colocynth</name>
    <dbReference type="NCBI Taxonomy" id="252529"/>
    <lineage>
        <taxon>Eukaryota</taxon>
        <taxon>Viridiplantae</taxon>
        <taxon>Streptophyta</taxon>
        <taxon>Embryophyta</taxon>
        <taxon>Tracheophyta</taxon>
        <taxon>Spermatophyta</taxon>
        <taxon>Magnoliopsida</taxon>
        <taxon>eudicotyledons</taxon>
        <taxon>Gunneridae</taxon>
        <taxon>Pentapetalae</taxon>
        <taxon>rosids</taxon>
        <taxon>fabids</taxon>
        <taxon>Cucurbitales</taxon>
        <taxon>Cucurbitaceae</taxon>
        <taxon>Benincaseae</taxon>
        <taxon>Citrullus</taxon>
    </lineage>
</organism>
<gene>
    <name evidence="1" type="ORF">CITCOLO1_LOCUS5547</name>
</gene>
<dbReference type="Proteomes" id="UP001642487">
    <property type="component" value="Chromosome 11"/>
</dbReference>
<dbReference type="PANTHER" id="PTHR33193">
    <property type="entry name" value="DOMAIN PROTEIN, PUTATIVE (DUF3511)-RELATED"/>
    <property type="match status" value="1"/>
</dbReference>
<evidence type="ECO:0000313" key="2">
    <source>
        <dbReference type="Proteomes" id="UP001642487"/>
    </source>
</evidence>
<accession>A0ABP0Y2K2</accession>
<name>A0ABP0Y2K2_9ROSI</name>
<proteinExistence type="predicted"/>
<dbReference type="PANTHER" id="PTHR33193:SF7">
    <property type="entry name" value="OS06G0686600 PROTEIN"/>
    <property type="match status" value="1"/>
</dbReference>